<gene>
    <name evidence="1" type="ORF">METZ01_LOCUS396818</name>
</gene>
<feature type="non-terminal residue" evidence="1">
    <location>
        <position position="1"/>
    </location>
</feature>
<dbReference type="EMBL" id="UINC01150754">
    <property type="protein sequence ID" value="SVD43964.1"/>
    <property type="molecule type" value="Genomic_DNA"/>
</dbReference>
<name>A0A382VBU3_9ZZZZ</name>
<protein>
    <submittedName>
        <fullName evidence="1">Uncharacterized protein</fullName>
    </submittedName>
</protein>
<accession>A0A382VBU3</accession>
<sequence length="83" mass="9315">VNGLSHEETDQKWLVDTTEQYCKDRALHLAVLDGINIIGGNDKDRTTNALPDILSDALSVSFDMSIGHDYIDNATDRFSFYHT</sequence>
<feature type="non-terminal residue" evidence="1">
    <location>
        <position position="83"/>
    </location>
</feature>
<proteinExistence type="predicted"/>
<reference evidence="1" key="1">
    <citation type="submission" date="2018-05" db="EMBL/GenBank/DDBJ databases">
        <authorList>
            <person name="Lanie J.A."/>
            <person name="Ng W.-L."/>
            <person name="Kazmierczak K.M."/>
            <person name="Andrzejewski T.M."/>
            <person name="Davidsen T.M."/>
            <person name="Wayne K.J."/>
            <person name="Tettelin H."/>
            <person name="Glass J.I."/>
            <person name="Rusch D."/>
            <person name="Podicherti R."/>
            <person name="Tsui H.-C.T."/>
            <person name="Winkler M.E."/>
        </authorList>
    </citation>
    <scope>NUCLEOTIDE SEQUENCE</scope>
</reference>
<dbReference type="AlphaFoldDB" id="A0A382VBU3"/>
<evidence type="ECO:0000313" key="1">
    <source>
        <dbReference type="EMBL" id="SVD43964.1"/>
    </source>
</evidence>
<organism evidence="1">
    <name type="scientific">marine metagenome</name>
    <dbReference type="NCBI Taxonomy" id="408172"/>
    <lineage>
        <taxon>unclassified sequences</taxon>
        <taxon>metagenomes</taxon>
        <taxon>ecological metagenomes</taxon>
    </lineage>
</organism>